<dbReference type="KEGG" id="ptkz:JDV02_003123"/>
<dbReference type="OrthoDB" id="10569934at2759"/>
<protein>
    <submittedName>
        <fullName evidence="1">Uncharacterized protein</fullName>
    </submittedName>
</protein>
<gene>
    <name evidence="1" type="ORF">JDV02_003123</name>
</gene>
<dbReference type="Proteomes" id="UP000829364">
    <property type="component" value="Chromosome 2"/>
</dbReference>
<accession>A0A9Q8QD09</accession>
<sequence length="143" mass="16035">MSNKQLPLPPRFAPEIQCYEARQIAVHKDPQTIEIQALHREVGSLKAEVALLVDRIRSLTDENQRLVEGYVQSDHLRQDIQGYQEALKNIMRYTLVTVSECRAKAKERQVQPEAGKAVPTGDKTCSISWDSGTVHLAEASALI</sequence>
<keyword evidence="2" id="KW-1185">Reference proteome</keyword>
<dbReference type="EMBL" id="CP086355">
    <property type="protein sequence ID" value="UNI16709.1"/>
    <property type="molecule type" value="Genomic_DNA"/>
</dbReference>
<name>A0A9Q8QD09_9HYPO</name>
<proteinExistence type="predicted"/>
<reference evidence="1" key="1">
    <citation type="submission" date="2021-11" db="EMBL/GenBank/DDBJ databases">
        <title>Purpureocillium_takamizusanense_genome.</title>
        <authorList>
            <person name="Nguyen N.-H."/>
        </authorList>
    </citation>
    <scope>NUCLEOTIDE SEQUENCE</scope>
    <source>
        <strain evidence="1">PT3</strain>
    </source>
</reference>
<evidence type="ECO:0000313" key="1">
    <source>
        <dbReference type="EMBL" id="UNI16709.1"/>
    </source>
</evidence>
<organism evidence="1 2">
    <name type="scientific">Purpureocillium takamizusanense</name>
    <dbReference type="NCBI Taxonomy" id="2060973"/>
    <lineage>
        <taxon>Eukaryota</taxon>
        <taxon>Fungi</taxon>
        <taxon>Dikarya</taxon>
        <taxon>Ascomycota</taxon>
        <taxon>Pezizomycotina</taxon>
        <taxon>Sordariomycetes</taxon>
        <taxon>Hypocreomycetidae</taxon>
        <taxon>Hypocreales</taxon>
        <taxon>Ophiocordycipitaceae</taxon>
        <taxon>Purpureocillium</taxon>
    </lineage>
</organism>
<dbReference type="AlphaFoldDB" id="A0A9Q8QD09"/>
<dbReference type="RefSeq" id="XP_047840190.1">
    <property type="nucleotide sequence ID" value="XM_047984216.1"/>
</dbReference>
<evidence type="ECO:0000313" key="2">
    <source>
        <dbReference type="Proteomes" id="UP000829364"/>
    </source>
</evidence>
<dbReference type="GeneID" id="72065083"/>